<dbReference type="AlphaFoldDB" id="A0A654LVK2"/>
<dbReference type="Proteomes" id="UP000058925">
    <property type="component" value="Chromosome"/>
</dbReference>
<keyword evidence="2" id="KW-0812">Transmembrane</keyword>
<evidence type="ECO:0008006" key="5">
    <source>
        <dbReference type="Google" id="ProtNLM"/>
    </source>
</evidence>
<proteinExistence type="predicted"/>
<feature type="region of interest" description="Disordered" evidence="1">
    <location>
        <begin position="245"/>
        <end position="264"/>
    </location>
</feature>
<keyword evidence="4" id="KW-1185">Reference proteome</keyword>
<gene>
    <name evidence="3" type="ORF">NMY3_00621</name>
</gene>
<evidence type="ECO:0000256" key="1">
    <source>
        <dbReference type="SAM" id="MobiDB-lite"/>
    </source>
</evidence>
<keyword evidence="2" id="KW-0472">Membrane</keyword>
<accession>A0A654LVK2</accession>
<feature type="compositionally biased region" description="Polar residues" evidence="1">
    <location>
        <begin position="153"/>
        <end position="166"/>
    </location>
</feature>
<dbReference type="InterPro" id="IPR036390">
    <property type="entry name" value="WH_DNA-bd_sf"/>
</dbReference>
<sequence length="270" mass="31261">MIYHIIYNNKCQIITYNKVISHCITKLCVSIDIASLILNYTLVPFISAIAVSILALKIYNLLKNKKFNKYNIETKITSLESQIKDQINKTNLISEQFRVLYDRTNKTNEKLADIHGLIKLLDENIISNNNKIRSQNSVISPFQNYLSNPKIETSLPSHDITSQDSIKSVDQEEDRQNSTIEYILKKLEDKSLTTREIQMVIGRTREHTSRLMKKLFEEKLVDRDMSTKPFRYTITVEGRKLLSKHSVSKSHSHPDLPNNVNPLNDLIEKL</sequence>
<dbReference type="KEGG" id="taa:NMY3_00621"/>
<keyword evidence="2" id="KW-1133">Transmembrane helix</keyword>
<evidence type="ECO:0000256" key="2">
    <source>
        <dbReference type="SAM" id="Phobius"/>
    </source>
</evidence>
<evidence type="ECO:0000313" key="4">
    <source>
        <dbReference type="Proteomes" id="UP000058925"/>
    </source>
</evidence>
<reference evidence="4" key="1">
    <citation type="submission" date="2015-10" db="EMBL/GenBank/DDBJ databases">
        <title>Niche specialization of a soil ammonia-oxidizing archaeon, Candidatus Nitrosocosmicus oleophilus.</title>
        <authorList>
            <person name="Jung M.-Y."/>
            <person name="Rhee S.-K."/>
        </authorList>
    </citation>
    <scope>NUCLEOTIDE SEQUENCE [LARGE SCALE GENOMIC DNA]</scope>
    <source>
        <strain evidence="4">MY3</strain>
    </source>
</reference>
<name>A0A654LVK2_9ARCH</name>
<feature type="transmembrane region" description="Helical" evidence="2">
    <location>
        <begin position="37"/>
        <end position="59"/>
    </location>
</feature>
<dbReference type="EMBL" id="CP012850">
    <property type="protein sequence ID" value="ALI34830.1"/>
    <property type="molecule type" value="Genomic_DNA"/>
</dbReference>
<evidence type="ECO:0000313" key="3">
    <source>
        <dbReference type="EMBL" id="ALI34830.1"/>
    </source>
</evidence>
<protein>
    <recommendedName>
        <fullName evidence="5">HTH marR-type domain-containing protein</fullName>
    </recommendedName>
</protein>
<feature type="compositionally biased region" description="Low complexity" evidence="1">
    <location>
        <begin position="255"/>
        <end position="264"/>
    </location>
</feature>
<organism evidence="3 4">
    <name type="scientific">Candidatus Nitrosocosmicus oleophilus</name>
    <dbReference type="NCBI Taxonomy" id="1353260"/>
    <lineage>
        <taxon>Archaea</taxon>
        <taxon>Nitrososphaerota</taxon>
        <taxon>Nitrososphaeria</taxon>
        <taxon>Nitrososphaerales</taxon>
        <taxon>Nitrososphaeraceae</taxon>
        <taxon>Candidatus Nitrosocosmicus</taxon>
    </lineage>
</organism>
<dbReference type="SUPFAM" id="SSF46785">
    <property type="entry name" value="Winged helix' DNA-binding domain"/>
    <property type="match status" value="1"/>
</dbReference>
<feature type="region of interest" description="Disordered" evidence="1">
    <location>
        <begin position="153"/>
        <end position="172"/>
    </location>
</feature>